<dbReference type="Pfam" id="PF07676">
    <property type="entry name" value="PD40"/>
    <property type="match status" value="1"/>
</dbReference>
<protein>
    <submittedName>
        <fullName evidence="3">DUF5050 domain-containing protein</fullName>
    </submittedName>
</protein>
<dbReference type="InterPro" id="IPR011659">
    <property type="entry name" value="WD40"/>
</dbReference>
<dbReference type="SUPFAM" id="SSF82171">
    <property type="entry name" value="DPP6 N-terminal domain-like"/>
    <property type="match status" value="1"/>
</dbReference>
<accession>A0A8J8FJW2</accession>
<evidence type="ECO:0000259" key="2">
    <source>
        <dbReference type="Pfam" id="PF16472"/>
    </source>
</evidence>
<feature type="domain" description="Prolow-density lipoprotein receptor-related protein 1-like beta-propeller" evidence="2">
    <location>
        <begin position="113"/>
        <end position="234"/>
    </location>
</feature>
<name>A0A8J8FJW2_9BACT</name>
<comment type="similarity">
    <text evidence="1">Belongs to the TolB family.</text>
</comment>
<dbReference type="PANTHER" id="PTHR36842:SF1">
    <property type="entry name" value="PROTEIN TOLB"/>
    <property type="match status" value="1"/>
</dbReference>
<keyword evidence="4" id="KW-1185">Reference proteome</keyword>
<proteinExistence type="inferred from homology"/>
<dbReference type="Gene3D" id="2.120.10.30">
    <property type="entry name" value="TolB, C-terminal domain"/>
    <property type="match status" value="1"/>
</dbReference>
<dbReference type="PANTHER" id="PTHR36842">
    <property type="entry name" value="PROTEIN TOLB HOMOLOG"/>
    <property type="match status" value="1"/>
</dbReference>
<dbReference type="RefSeq" id="WP_171609920.1">
    <property type="nucleotide sequence ID" value="NZ_WHPF01000022.1"/>
</dbReference>
<comment type="caution">
    <text evidence="3">The sequence shown here is derived from an EMBL/GenBank/DDBJ whole genome shotgun (WGS) entry which is preliminary data.</text>
</comment>
<evidence type="ECO:0000313" key="4">
    <source>
        <dbReference type="Proteomes" id="UP000598971"/>
    </source>
</evidence>
<dbReference type="Proteomes" id="UP000598971">
    <property type="component" value="Unassembled WGS sequence"/>
</dbReference>
<evidence type="ECO:0000313" key="3">
    <source>
        <dbReference type="EMBL" id="NNV57967.1"/>
    </source>
</evidence>
<dbReference type="EMBL" id="WHPF01000022">
    <property type="protein sequence ID" value="NNV57967.1"/>
    <property type="molecule type" value="Genomic_DNA"/>
</dbReference>
<dbReference type="AlphaFoldDB" id="A0A8J8FJW2"/>
<reference evidence="3" key="1">
    <citation type="submission" date="2019-10" db="EMBL/GenBank/DDBJ databases">
        <title>Draft genome sequence of Panacibacter sp. KCS-6.</title>
        <authorList>
            <person name="Yim K.J."/>
        </authorList>
    </citation>
    <scope>NUCLEOTIDE SEQUENCE</scope>
    <source>
        <strain evidence="3">KCS-6</strain>
    </source>
</reference>
<evidence type="ECO:0000256" key="1">
    <source>
        <dbReference type="ARBA" id="ARBA00009820"/>
    </source>
</evidence>
<dbReference type="InterPro" id="IPR011042">
    <property type="entry name" value="6-blade_b-propeller_TolB-like"/>
</dbReference>
<dbReference type="Pfam" id="PF16472">
    <property type="entry name" value="DUF5050"/>
    <property type="match status" value="1"/>
</dbReference>
<sequence length="317" mass="36036">MKHVLPLAVRAAKKCLHLICILLFFTIAAKAQIKKDTISYIQVLDITTGKIDTLLAVHQHFEAPNWHPDGYLLLNSYGKLYTFNLVTKSVNLLNTGFANECNNDHGFSPDKKWLAISNNNRKDTSNKPYHSAVYILPVTGGEPKLLTMKSPSYWHGWSMDGKTLAYCAERNNNYDIYTISVDGGEEKRLTTTDSLDDGPDYSTDGKYIYFNSYRTRHMQIWRMHTDGSNPEQLTFDDNSNWFAHPSPDNKSIVYIAYITDEKQSHLFGKQVKLRLMNLADKTIRDLTPVFFGGQGTINVPSWSADSKKIAFVSYSIQ</sequence>
<gene>
    <name evidence="3" type="ORF">GD597_21060</name>
</gene>
<organism evidence="3 4">
    <name type="scientific">Limnovirga soli</name>
    <dbReference type="NCBI Taxonomy" id="2656915"/>
    <lineage>
        <taxon>Bacteria</taxon>
        <taxon>Pseudomonadati</taxon>
        <taxon>Bacteroidota</taxon>
        <taxon>Chitinophagia</taxon>
        <taxon>Chitinophagales</taxon>
        <taxon>Chitinophagaceae</taxon>
        <taxon>Limnovirga</taxon>
    </lineage>
</organism>
<dbReference type="InterPro" id="IPR032485">
    <property type="entry name" value="LRP1-like_beta_prop"/>
</dbReference>